<reference evidence="16 17" key="1">
    <citation type="submission" date="2012-05" db="EMBL/GenBank/DDBJ databases">
        <title>Genome sequence of Nitritalea halalkaliphila LW7.</title>
        <authorList>
            <person name="Jangir P.K."/>
            <person name="Singh A."/>
            <person name="Shivaji S."/>
            <person name="Sharma R."/>
        </authorList>
    </citation>
    <scope>NUCLEOTIDE SEQUENCE [LARGE SCALE GENOMIC DNA]</scope>
    <source>
        <strain evidence="16 17">LW7</strain>
    </source>
</reference>
<evidence type="ECO:0000256" key="10">
    <source>
        <dbReference type="ARBA" id="ARBA00022777"/>
    </source>
</evidence>
<evidence type="ECO:0000256" key="12">
    <source>
        <dbReference type="ARBA" id="ARBA00022842"/>
    </source>
</evidence>
<evidence type="ECO:0000256" key="5">
    <source>
        <dbReference type="ARBA" id="ARBA00011996"/>
    </source>
</evidence>
<dbReference type="SUPFAM" id="SSF56059">
    <property type="entry name" value="Glutathione synthetase ATP-binding domain-like"/>
    <property type="match status" value="1"/>
</dbReference>
<dbReference type="EC" id="2.7.9.2" evidence="5"/>
<name>I5C0N8_9BACT</name>
<feature type="domain" description="Pyruvate phosphate dikinase AMP/ATP-binding" evidence="15">
    <location>
        <begin position="18"/>
        <end position="339"/>
    </location>
</feature>
<evidence type="ECO:0000259" key="15">
    <source>
        <dbReference type="Pfam" id="PF01326"/>
    </source>
</evidence>
<dbReference type="Proteomes" id="UP000005551">
    <property type="component" value="Unassembled WGS sequence"/>
</dbReference>
<keyword evidence="10 16" id="KW-0418">Kinase</keyword>
<evidence type="ECO:0000256" key="14">
    <source>
        <dbReference type="ARBA" id="ARBA00047700"/>
    </source>
</evidence>
<comment type="catalytic activity">
    <reaction evidence="14">
        <text>pyruvate + ATP + H2O = phosphoenolpyruvate + AMP + phosphate + 2 H(+)</text>
        <dbReference type="Rhea" id="RHEA:11364"/>
        <dbReference type="ChEBI" id="CHEBI:15361"/>
        <dbReference type="ChEBI" id="CHEBI:15377"/>
        <dbReference type="ChEBI" id="CHEBI:15378"/>
        <dbReference type="ChEBI" id="CHEBI:30616"/>
        <dbReference type="ChEBI" id="CHEBI:43474"/>
        <dbReference type="ChEBI" id="CHEBI:58702"/>
        <dbReference type="ChEBI" id="CHEBI:456215"/>
        <dbReference type="EC" id="2.7.9.2"/>
    </reaction>
</comment>
<evidence type="ECO:0000256" key="7">
    <source>
        <dbReference type="ARBA" id="ARBA00022679"/>
    </source>
</evidence>
<dbReference type="UniPathway" id="UPA00138"/>
<dbReference type="GO" id="GO:0046872">
    <property type="term" value="F:metal ion binding"/>
    <property type="evidence" value="ECO:0007669"/>
    <property type="project" value="UniProtKB-KW"/>
</dbReference>
<evidence type="ECO:0000256" key="3">
    <source>
        <dbReference type="ARBA" id="ARBA00004742"/>
    </source>
</evidence>
<dbReference type="PANTHER" id="PTHR43030:SF1">
    <property type="entry name" value="PHOSPHOENOLPYRUVATE SYNTHASE"/>
    <property type="match status" value="1"/>
</dbReference>
<dbReference type="Pfam" id="PF01326">
    <property type="entry name" value="PPDK_N"/>
    <property type="match status" value="1"/>
</dbReference>
<comment type="pathway">
    <text evidence="3">Carbohydrate biosynthesis; gluconeogenesis.</text>
</comment>
<proteinExistence type="inferred from homology"/>
<comment type="cofactor">
    <cofactor evidence="1">
        <name>Mg(2+)</name>
        <dbReference type="ChEBI" id="CHEBI:18420"/>
    </cofactor>
</comment>
<keyword evidence="9" id="KW-0547">Nucleotide-binding</keyword>
<accession>I5C0N8</accession>
<evidence type="ECO:0000256" key="9">
    <source>
        <dbReference type="ARBA" id="ARBA00022741"/>
    </source>
</evidence>
<comment type="similarity">
    <text evidence="4">Belongs to the PEP-utilizing enzyme family.</text>
</comment>
<evidence type="ECO:0000256" key="8">
    <source>
        <dbReference type="ARBA" id="ARBA00022723"/>
    </source>
</evidence>
<dbReference type="RefSeq" id="WP_009055841.1">
    <property type="nucleotide sequence ID" value="NZ_AJYA01000030.1"/>
</dbReference>
<dbReference type="GO" id="GO:0008986">
    <property type="term" value="F:pyruvate, water dikinase activity"/>
    <property type="evidence" value="ECO:0007669"/>
    <property type="project" value="UniProtKB-EC"/>
</dbReference>
<keyword evidence="17" id="KW-1185">Reference proteome</keyword>
<dbReference type="Gene3D" id="3.30.470.20">
    <property type="entry name" value="ATP-grasp fold, B domain"/>
    <property type="match status" value="1"/>
</dbReference>
<dbReference type="STRING" id="1189621.A3SI_13322"/>
<evidence type="ECO:0000256" key="4">
    <source>
        <dbReference type="ARBA" id="ARBA00007837"/>
    </source>
</evidence>
<gene>
    <name evidence="16" type="ORF">A3SI_13322</name>
</gene>
<dbReference type="OrthoDB" id="9765468at2"/>
<dbReference type="PANTHER" id="PTHR43030">
    <property type="entry name" value="PHOSPHOENOLPYRUVATE SYNTHASE"/>
    <property type="match status" value="1"/>
</dbReference>
<evidence type="ECO:0000256" key="2">
    <source>
        <dbReference type="ARBA" id="ARBA00002988"/>
    </source>
</evidence>
<evidence type="ECO:0000256" key="1">
    <source>
        <dbReference type="ARBA" id="ARBA00001946"/>
    </source>
</evidence>
<keyword evidence="7" id="KW-0808">Transferase</keyword>
<evidence type="ECO:0000256" key="6">
    <source>
        <dbReference type="ARBA" id="ARBA00021623"/>
    </source>
</evidence>
<dbReference type="GO" id="GO:0005524">
    <property type="term" value="F:ATP binding"/>
    <property type="evidence" value="ECO:0007669"/>
    <property type="project" value="UniProtKB-KW"/>
</dbReference>
<dbReference type="Gene3D" id="3.30.1490.20">
    <property type="entry name" value="ATP-grasp fold, A domain"/>
    <property type="match status" value="1"/>
</dbReference>
<dbReference type="GO" id="GO:0006094">
    <property type="term" value="P:gluconeogenesis"/>
    <property type="evidence" value="ECO:0007669"/>
    <property type="project" value="UniProtKB-UniPathway"/>
</dbReference>
<dbReference type="FunFam" id="3.30.1490.20:FF:000010">
    <property type="entry name" value="Phosphoenolpyruvate synthase"/>
    <property type="match status" value="1"/>
</dbReference>
<evidence type="ECO:0000313" key="16">
    <source>
        <dbReference type="EMBL" id="EIM75390.1"/>
    </source>
</evidence>
<comment type="function">
    <text evidence="2">Catalyzes the phosphorylation of pyruvate to phosphoenolpyruvate.</text>
</comment>
<sequence length="359" mass="39508">MKPTYSLFFKEAKAEQLESLGGKGKSLASMSQANLPVPQGFCVTTDAFVAFIQDLMTAKGLFSALAKLDTKNMPALDKLSAEIRSQILNKSIAADIQQDILGSYRRLCAMYDKTGDLPVAVRSSATAEDLPDASFAGQQDTYLWVVGEEEVLSHIKMCWASLYTSRAIAYRKDHNIPEEEVQMSVVVQKMVNARVAGVTMTLNPTNGDRTKVAIEASYGLGESVVSGTVTPDNYLMDKVIFELVESSIHEKKTALLPDVENRCVVEVEVDAEKALEACLTREELIFISKIAKKIEKHYGCPQDIEWALDADAEGEEAFTLLQSRPETVWSNKKSETKKQYMSGMQGLVGSLINPLSAKK</sequence>
<keyword evidence="16" id="KW-0670">Pyruvate</keyword>
<comment type="caution">
    <text evidence="16">The sequence shown here is derived from an EMBL/GenBank/DDBJ whole genome shotgun (WGS) entry which is preliminary data.</text>
</comment>
<keyword evidence="11" id="KW-0067">ATP-binding</keyword>
<dbReference type="EMBL" id="AJYA01000030">
    <property type="protein sequence ID" value="EIM75390.1"/>
    <property type="molecule type" value="Genomic_DNA"/>
</dbReference>
<protein>
    <recommendedName>
        <fullName evidence="6">Phosphoenolpyruvate synthase</fullName>
        <ecNumber evidence="5">2.7.9.2</ecNumber>
    </recommendedName>
    <alternativeName>
        <fullName evidence="13">Pyruvate, water dikinase</fullName>
    </alternativeName>
</protein>
<dbReference type="InterPro" id="IPR002192">
    <property type="entry name" value="PPDK_AMP/ATP-bd"/>
</dbReference>
<dbReference type="InterPro" id="IPR013815">
    <property type="entry name" value="ATP_grasp_subdomain_1"/>
</dbReference>
<keyword evidence="8" id="KW-0479">Metal-binding</keyword>
<evidence type="ECO:0000256" key="11">
    <source>
        <dbReference type="ARBA" id="ARBA00022840"/>
    </source>
</evidence>
<evidence type="ECO:0000313" key="17">
    <source>
        <dbReference type="Proteomes" id="UP000005551"/>
    </source>
</evidence>
<evidence type="ECO:0000256" key="13">
    <source>
        <dbReference type="ARBA" id="ARBA00033470"/>
    </source>
</evidence>
<keyword evidence="12" id="KW-0460">Magnesium</keyword>
<organism evidence="16 17">
    <name type="scientific">Nitritalea halalkaliphila LW7</name>
    <dbReference type="NCBI Taxonomy" id="1189621"/>
    <lineage>
        <taxon>Bacteria</taxon>
        <taxon>Pseudomonadati</taxon>
        <taxon>Bacteroidota</taxon>
        <taxon>Cytophagia</taxon>
        <taxon>Cytophagales</taxon>
        <taxon>Cyclobacteriaceae</taxon>
        <taxon>Nitritalea</taxon>
    </lineage>
</organism>
<dbReference type="PATRIC" id="fig|1189621.3.peg.2773"/>
<dbReference type="InterPro" id="IPR006319">
    <property type="entry name" value="PEP_synth"/>
</dbReference>
<dbReference type="AlphaFoldDB" id="I5C0N8"/>